<gene>
    <name evidence="5" type="ORF">GCM10022240_02380</name>
</gene>
<dbReference type="Gene3D" id="3.40.50.2300">
    <property type="match status" value="2"/>
</dbReference>
<evidence type="ECO:0000259" key="4">
    <source>
        <dbReference type="Pfam" id="PF13458"/>
    </source>
</evidence>
<dbReference type="SUPFAM" id="SSF53822">
    <property type="entry name" value="Periplasmic binding protein-like I"/>
    <property type="match status" value="1"/>
</dbReference>
<dbReference type="CDD" id="cd06333">
    <property type="entry name" value="PBP1_ABC_RPA1789-like"/>
    <property type="match status" value="1"/>
</dbReference>
<evidence type="ECO:0000256" key="1">
    <source>
        <dbReference type="ARBA" id="ARBA00010062"/>
    </source>
</evidence>
<dbReference type="RefSeq" id="WP_344779682.1">
    <property type="nucleotide sequence ID" value="NZ_BAABAF010000001.1"/>
</dbReference>
<dbReference type="PANTHER" id="PTHR30483:SF38">
    <property type="entry name" value="BLR7848 PROTEIN"/>
    <property type="match status" value="1"/>
</dbReference>
<feature type="signal peptide" evidence="3">
    <location>
        <begin position="1"/>
        <end position="21"/>
    </location>
</feature>
<comment type="similarity">
    <text evidence="1">Belongs to the leucine-binding protein family.</text>
</comment>
<dbReference type="InterPro" id="IPR051010">
    <property type="entry name" value="BCAA_transport"/>
</dbReference>
<dbReference type="InterPro" id="IPR028082">
    <property type="entry name" value="Peripla_BP_I"/>
</dbReference>
<organism evidence="5 6">
    <name type="scientific">Microbacterium kribbense</name>
    <dbReference type="NCBI Taxonomy" id="433645"/>
    <lineage>
        <taxon>Bacteria</taxon>
        <taxon>Bacillati</taxon>
        <taxon>Actinomycetota</taxon>
        <taxon>Actinomycetes</taxon>
        <taxon>Micrococcales</taxon>
        <taxon>Microbacteriaceae</taxon>
        <taxon>Microbacterium</taxon>
    </lineage>
</organism>
<proteinExistence type="inferred from homology"/>
<evidence type="ECO:0000256" key="2">
    <source>
        <dbReference type="ARBA" id="ARBA00022729"/>
    </source>
</evidence>
<comment type="caution">
    <text evidence="5">The sequence shown here is derived from an EMBL/GenBank/DDBJ whole genome shotgun (WGS) entry which is preliminary data.</text>
</comment>
<dbReference type="InterPro" id="IPR028081">
    <property type="entry name" value="Leu-bd"/>
</dbReference>
<keyword evidence="6" id="KW-1185">Reference proteome</keyword>
<evidence type="ECO:0000256" key="3">
    <source>
        <dbReference type="SAM" id="SignalP"/>
    </source>
</evidence>
<protein>
    <submittedName>
        <fullName evidence="5">ABC transporter substrate-binding protein</fullName>
    </submittedName>
</protein>
<feature type="domain" description="Leucine-binding protein" evidence="4">
    <location>
        <begin position="40"/>
        <end position="376"/>
    </location>
</feature>
<dbReference type="PROSITE" id="PS51257">
    <property type="entry name" value="PROKAR_LIPOPROTEIN"/>
    <property type="match status" value="1"/>
</dbReference>
<accession>A0ABP7G1Y2</accession>
<sequence>MRRRSRLGALSIALGASLALAACSAPATSPGASPGDDQSEITIGVITSLSGGYSVLGGFVKNTIALLAEEANAAGGIDGHKVNVEYVDDHTDPTQAVTALRSLLAKKPVAIVGPILSSSCGAILDAVDQAKVPMVTTCATDSQVEPIHKYTFMSTLPTPGMAGALTDYLKSINKDKIGVLYDSADFGQSGFNALKNLGTANIVESQSYQLSSTTFLPQLTSLTKSDANAIVVWGAGPPLVTIAKEYSQLGSNVPIVFPGSAATPLFLGPAGASANGAVMASSIANVIDQVPDTNPSKVIDQKLATDYKAKYNEEMSQFTADSCGAWSVIANGIKIGGTDPVKIRDAIESNPAVGCHGTYKYSATDHRGLTAADVWIVTDQNGTLTATDYSVNKAK</sequence>
<name>A0ABP7G1Y2_9MICO</name>
<keyword evidence="2 3" id="KW-0732">Signal</keyword>
<evidence type="ECO:0000313" key="5">
    <source>
        <dbReference type="EMBL" id="GAA3752868.1"/>
    </source>
</evidence>
<feature type="chain" id="PRO_5046338516" evidence="3">
    <location>
        <begin position="22"/>
        <end position="395"/>
    </location>
</feature>
<dbReference type="PANTHER" id="PTHR30483">
    <property type="entry name" value="LEUCINE-SPECIFIC-BINDING PROTEIN"/>
    <property type="match status" value="1"/>
</dbReference>
<dbReference type="EMBL" id="BAABAF010000001">
    <property type="protein sequence ID" value="GAA3752868.1"/>
    <property type="molecule type" value="Genomic_DNA"/>
</dbReference>
<evidence type="ECO:0000313" key="6">
    <source>
        <dbReference type="Proteomes" id="UP001500540"/>
    </source>
</evidence>
<dbReference type="Pfam" id="PF13458">
    <property type="entry name" value="Peripla_BP_6"/>
    <property type="match status" value="1"/>
</dbReference>
<dbReference type="Proteomes" id="UP001500540">
    <property type="component" value="Unassembled WGS sequence"/>
</dbReference>
<reference evidence="6" key="1">
    <citation type="journal article" date="2019" name="Int. J. Syst. Evol. Microbiol.">
        <title>The Global Catalogue of Microorganisms (GCM) 10K type strain sequencing project: providing services to taxonomists for standard genome sequencing and annotation.</title>
        <authorList>
            <consortium name="The Broad Institute Genomics Platform"/>
            <consortium name="The Broad Institute Genome Sequencing Center for Infectious Disease"/>
            <person name="Wu L."/>
            <person name="Ma J."/>
        </authorList>
    </citation>
    <scope>NUCLEOTIDE SEQUENCE [LARGE SCALE GENOMIC DNA]</scope>
    <source>
        <strain evidence="6">JCM 16950</strain>
    </source>
</reference>